<accession>A0A9I9DL54</accession>
<dbReference type="EnsemblPlants" id="MELO3C020262.2.1">
    <property type="protein sequence ID" value="MELO3C020262.2.1"/>
    <property type="gene ID" value="MELO3C020262.2"/>
</dbReference>
<sequence>MQASSSLEITQQQLKGHRQQIVAIEATIGTTSITVSMYSENLVTSFSTLSSSYVNASPTTLGAIVQSGIPKPFSLNSFE</sequence>
<organism evidence="1">
    <name type="scientific">Cucumis melo</name>
    <name type="common">Muskmelon</name>
    <dbReference type="NCBI Taxonomy" id="3656"/>
    <lineage>
        <taxon>Eukaryota</taxon>
        <taxon>Viridiplantae</taxon>
        <taxon>Streptophyta</taxon>
        <taxon>Embryophyta</taxon>
        <taxon>Tracheophyta</taxon>
        <taxon>Spermatophyta</taxon>
        <taxon>Magnoliopsida</taxon>
        <taxon>eudicotyledons</taxon>
        <taxon>Gunneridae</taxon>
        <taxon>Pentapetalae</taxon>
        <taxon>rosids</taxon>
        <taxon>fabids</taxon>
        <taxon>Cucurbitales</taxon>
        <taxon>Cucurbitaceae</taxon>
        <taxon>Benincaseae</taxon>
        <taxon>Cucumis</taxon>
    </lineage>
</organism>
<name>A0A9I9DL54_CUCME</name>
<dbReference type="AlphaFoldDB" id="A0A9I9DL54"/>
<reference evidence="1" key="1">
    <citation type="submission" date="2023-03" db="UniProtKB">
        <authorList>
            <consortium name="EnsemblPlants"/>
        </authorList>
    </citation>
    <scope>IDENTIFICATION</scope>
</reference>
<dbReference type="Gramene" id="MELO3C020262.2.1">
    <property type="protein sequence ID" value="MELO3C020262.2.1"/>
    <property type="gene ID" value="MELO3C020262.2"/>
</dbReference>
<protein>
    <submittedName>
        <fullName evidence="1">Uncharacterized protein</fullName>
    </submittedName>
</protein>
<proteinExistence type="predicted"/>
<evidence type="ECO:0000313" key="1">
    <source>
        <dbReference type="EnsemblPlants" id="MELO3C020262.2.1"/>
    </source>
</evidence>